<evidence type="ECO:0000256" key="3">
    <source>
        <dbReference type="ARBA" id="ARBA00015140"/>
    </source>
</evidence>
<evidence type="ECO:0000259" key="8">
    <source>
        <dbReference type="Pfam" id="PF22466"/>
    </source>
</evidence>
<evidence type="ECO:0000256" key="2">
    <source>
        <dbReference type="ARBA" id="ARBA00006343"/>
    </source>
</evidence>
<keyword evidence="5 6" id="KW-0539">Nucleus</keyword>
<dbReference type="Pfam" id="PF22466">
    <property type="entry name" value="PSF3_N"/>
    <property type="match status" value="1"/>
</dbReference>
<comment type="caution">
    <text evidence="9">The sequence shown here is derived from an EMBL/GenBank/DDBJ whole genome shotgun (WGS) entry which is preliminary data.</text>
</comment>
<feature type="domain" description="DNA replication complex GINS protein PSF3 N-terminal" evidence="8">
    <location>
        <begin position="29"/>
        <end position="71"/>
    </location>
</feature>
<evidence type="ECO:0000313" key="9">
    <source>
        <dbReference type="EMBL" id="CZS96304.1"/>
    </source>
</evidence>
<dbReference type="SUPFAM" id="SSF160059">
    <property type="entry name" value="PriA/YqbF domain"/>
    <property type="match status" value="1"/>
</dbReference>
<dbReference type="InParanoid" id="A0A1E1KHR4"/>
<dbReference type="STRING" id="914237.A0A1E1KHR4"/>
<dbReference type="InterPro" id="IPR010492">
    <property type="entry name" value="GINS_Psf3"/>
</dbReference>
<dbReference type="PANTHER" id="PTHR22768:SF0">
    <property type="entry name" value="DNA REPLICATION COMPLEX GINS PROTEIN PSF3"/>
    <property type="match status" value="1"/>
</dbReference>
<protein>
    <recommendedName>
        <fullName evidence="3 6">DNA replication complex GINS protein PSF3</fullName>
    </recommendedName>
</protein>
<name>A0A1E1KHR4_9HELO</name>
<keyword evidence="10" id="KW-1185">Reference proteome</keyword>
<proteinExistence type="inferred from homology"/>
<comment type="subcellular location">
    <subcellularLocation>
        <location evidence="1 6">Nucleus</location>
    </subcellularLocation>
</comment>
<dbReference type="PANTHER" id="PTHR22768">
    <property type="entry name" value="DNA REPLICATION COMPLEX GINS PROTEIN PSF3"/>
    <property type="match status" value="1"/>
</dbReference>
<dbReference type="InterPro" id="IPR021151">
    <property type="entry name" value="GINS_A"/>
</dbReference>
<evidence type="ECO:0000256" key="5">
    <source>
        <dbReference type="ARBA" id="ARBA00023242"/>
    </source>
</evidence>
<dbReference type="GO" id="GO:0000811">
    <property type="term" value="C:GINS complex"/>
    <property type="evidence" value="ECO:0007669"/>
    <property type="project" value="UniProtKB-UniRule"/>
</dbReference>
<evidence type="ECO:0000256" key="6">
    <source>
        <dbReference type="RuleBase" id="RU367161"/>
    </source>
</evidence>
<dbReference type="CDD" id="cd11713">
    <property type="entry name" value="GINS_A_psf3"/>
    <property type="match status" value="1"/>
</dbReference>
<dbReference type="SUPFAM" id="SSF158573">
    <property type="entry name" value="GINS helical bundle-like"/>
    <property type="match status" value="1"/>
</dbReference>
<evidence type="ECO:0000313" key="10">
    <source>
        <dbReference type="Proteomes" id="UP000178129"/>
    </source>
</evidence>
<dbReference type="InterPro" id="IPR036224">
    <property type="entry name" value="GINS_bundle-like_dom_sf"/>
</dbReference>
<dbReference type="Pfam" id="PF05916">
    <property type="entry name" value="Sld5"/>
    <property type="match status" value="1"/>
</dbReference>
<keyword evidence="4 6" id="KW-0235">DNA replication</keyword>
<organism evidence="9 10">
    <name type="scientific">Rhynchosporium graminicola</name>
    <dbReference type="NCBI Taxonomy" id="2792576"/>
    <lineage>
        <taxon>Eukaryota</taxon>
        <taxon>Fungi</taxon>
        <taxon>Dikarya</taxon>
        <taxon>Ascomycota</taxon>
        <taxon>Pezizomycotina</taxon>
        <taxon>Leotiomycetes</taxon>
        <taxon>Helotiales</taxon>
        <taxon>Ploettnerulaceae</taxon>
        <taxon>Rhynchosporium</taxon>
    </lineage>
</organism>
<dbReference type="CDD" id="cd21693">
    <property type="entry name" value="GINS_B_Psf3"/>
    <property type="match status" value="1"/>
</dbReference>
<dbReference type="Proteomes" id="UP000178129">
    <property type="component" value="Unassembled WGS sequence"/>
</dbReference>
<dbReference type="EMBL" id="FJUW01000012">
    <property type="protein sequence ID" value="CZS96304.1"/>
    <property type="molecule type" value="Genomic_DNA"/>
</dbReference>
<gene>
    <name evidence="9" type="ORF">RCO7_04955</name>
</gene>
<dbReference type="AlphaFoldDB" id="A0A1E1KHR4"/>
<evidence type="ECO:0000256" key="4">
    <source>
        <dbReference type="ARBA" id="ARBA00022705"/>
    </source>
</evidence>
<dbReference type="GO" id="GO:1902975">
    <property type="term" value="P:mitotic DNA replication initiation"/>
    <property type="evidence" value="ECO:0007669"/>
    <property type="project" value="TreeGrafter"/>
</dbReference>
<dbReference type="FunCoup" id="A0A1E1KHR4">
    <property type="interactions" value="392"/>
</dbReference>
<sequence>MSYYDIDAILTDAQVYSQTTLHDPANIPQKVPCTFELDVPNLGYLDNNAGHALKSGTRVELPLWLAEMLAVSSPNSNKSLVTLDLPPSLAPRVMNALKADPKSVDLRALAQNFYGLGSRILELFEEEEVCDVLMDTFRSRAAEIADHASNAGASQRSGGGRVGNDGVEFLRGLDEMERGLFRAAHDSSKAMRTWMGDVKKC</sequence>
<evidence type="ECO:0000259" key="7">
    <source>
        <dbReference type="Pfam" id="PF05916"/>
    </source>
</evidence>
<reference evidence="10" key="1">
    <citation type="submission" date="2016-03" db="EMBL/GenBank/DDBJ databases">
        <authorList>
            <person name="Ploux O."/>
        </authorList>
    </citation>
    <scope>NUCLEOTIDE SEQUENCE [LARGE SCALE GENOMIC DNA]</scope>
    <source>
        <strain evidence="10">UK7</strain>
    </source>
</reference>
<evidence type="ECO:0000256" key="1">
    <source>
        <dbReference type="ARBA" id="ARBA00004123"/>
    </source>
</evidence>
<comment type="similarity">
    <text evidence="2 6">Belongs to the GINS3/PSF3 family.</text>
</comment>
<accession>A0A1E1KHR4</accession>
<feature type="domain" description="GINS subunit" evidence="7">
    <location>
        <begin position="90"/>
        <end position="196"/>
    </location>
</feature>
<dbReference type="Gene3D" id="1.20.58.2050">
    <property type="match status" value="1"/>
</dbReference>
<dbReference type="InterPro" id="IPR038437">
    <property type="entry name" value="GINS_Psf3_sf"/>
</dbReference>
<comment type="subunit">
    <text evidence="6">Component of the GINS complex.</text>
</comment>
<comment type="function">
    <text evidence="6">The GINS complex plays an essential role in the initiation of DNA replication.</text>
</comment>
<dbReference type="InterPro" id="IPR055221">
    <property type="entry name" value="PSF3_N"/>
</dbReference>